<feature type="transmembrane region" description="Helical" evidence="9">
    <location>
        <begin position="491"/>
        <end position="510"/>
    </location>
</feature>
<evidence type="ECO:0000256" key="3">
    <source>
        <dbReference type="ARBA" id="ARBA00022448"/>
    </source>
</evidence>
<feature type="transmembrane region" description="Helical" evidence="9">
    <location>
        <begin position="149"/>
        <end position="172"/>
    </location>
</feature>
<dbReference type="InterPro" id="IPR051124">
    <property type="entry name" value="Phosphate_Transport_Permease"/>
</dbReference>
<feature type="domain" description="ABC transmembrane type-1" evidence="10">
    <location>
        <begin position="73"/>
        <end position="291"/>
    </location>
</feature>
<keyword evidence="12" id="KW-1185">Reference proteome</keyword>
<dbReference type="InterPro" id="IPR005672">
    <property type="entry name" value="Phosphate_PstA"/>
</dbReference>
<proteinExistence type="inferred from homology"/>
<evidence type="ECO:0000259" key="10">
    <source>
        <dbReference type="PROSITE" id="PS50928"/>
    </source>
</evidence>
<keyword evidence="3" id="KW-0813">Transport</keyword>
<keyword evidence="4 9" id="KW-1003">Cell membrane</keyword>
<evidence type="ECO:0000256" key="1">
    <source>
        <dbReference type="ARBA" id="ARBA00004651"/>
    </source>
</evidence>
<gene>
    <name evidence="11" type="ORF">MAMA39_05270</name>
</gene>
<dbReference type="InterPro" id="IPR000515">
    <property type="entry name" value="MetI-like"/>
</dbReference>
<feature type="transmembrane region" description="Helical" evidence="9">
    <location>
        <begin position="273"/>
        <end position="295"/>
    </location>
</feature>
<feature type="transmembrane region" description="Helical" evidence="9">
    <location>
        <begin position="112"/>
        <end position="137"/>
    </location>
</feature>
<dbReference type="PANTHER" id="PTHR30425:SF1">
    <property type="entry name" value="PHOSPHATE TRANSPORT SYSTEM PERMEASE PROTEIN PSTC"/>
    <property type="match status" value="1"/>
</dbReference>
<dbReference type="EMBL" id="HG937516">
    <property type="protein sequence ID" value="CDN40645.1"/>
    <property type="molecule type" value="Genomic_DNA"/>
</dbReference>
<evidence type="ECO:0000256" key="5">
    <source>
        <dbReference type="ARBA" id="ARBA00022592"/>
    </source>
</evidence>
<comment type="subcellular location">
    <subcellularLocation>
        <location evidence="1 9">Cell membrane</location>
        <topology evidence="1 9">Multi-pass membrane protein</topology>
    </subcellularLocation>
</comment>
<reference evidence="11 12" key="1">
    <citation type="journal article" date="2015" name="Clin. Infect. Dis.">
        <title>Genomic Investigations unmask Mycoplasma amphoriforme, a new respiratory pathogen.</title>
        <authorList>
            <person name="Gillespie S.H."/>
            <person name="Ling C.L."/>
            <person name="Oravcova K."/>
            <person name="Pinheiro M."/>
            <person name="Wells L."/>
            <person name="Bryant J.M."/>
            <person name="McHugh T.D."/>
            <person name="Bebear C."/>
            <person name="Webster D."/>
            <person name="Harris S.R."/>
            <person name="Seth-Smith H.M."/>
            <person name="Thomson N.R."/>
        </authorList>
    </citation>
    <scope>NUCLEOTIDE SEQUENCE [LARGE SCALE GENOMIC DNA]</scope>
    <source>
        <strain evidence="11 12">A39</strain>
    </source>
</reference>
<evidence type="ECO:0000256" key="9">
    <source>
        <dbReference type="RuleBase" id="RU363043"/>
    </source>
</evidence>
<evidence type="ECO:0000256" key="7">
    <source>
        <dbReference type="ARBA" id="ARBA00022989"/>
    </source>
</evidence>
<feature type="transmembrane region" description="Helical" evidence="9">
    <location>
        <begin position="613"/>
        <end position="635"/>
    </location>
</feature>
<dbReference type="Proteomes" id="UP000261764">
    <property type="component" value="Chromosome I"/>
</dbReference>
<dbReference type="GO" id="GO:0005315">
    <property type="term" value="F:phosphate transmembrane transporter activity"/>
    <property type="evidence" value="ECO:0007669"/>
    <property type="project" value="InterPro"/>
</dbReference>
<dbReference type="PROSITE" id="PS50928">
    <property type="entry name" value="ABC_TM1"/>
    <property type="match status" value="2"/>
</dbReference>
<sequence>MIKGHYSLFNKNFKNQGFNTLSAIFAWFIVLVFVTVMIFIIVKAIPGFIAYGPSLFTTEINLTNNKGGFWLPLVVSFLVTFGAIMIAGPIGIKTAIFLKYRMPRKMVRFFRIILDLLAGIPSVIFGLFAATILGIFFQRVFKLPSAWNLITAMVMLAFMVLPNVVALAYNAFDGVEIDLILASLALGTQRTRAIYKVVKKQASGMLVVAVIVATGRAIGETAALNFILTSQNFNQTFASGFGQLWLSNLKTLGTVISYNFFSENGGDALRGVLYVYGIVIFIITMMLNAFVYWSIQPRTKTKYLWVKKLEIKLTKIFTFIPNYLGYSFECLTSKTRVRVDLNHLELRSIFIKERLRTNRFLNLYCGWKLFWESFCLLITFVFILAILLFVLINGGNALVTPTNTVQLITANSTGRAIVNTFIIILMTIVIAFPIAMLAAIYLNEYARNRKLKQVILFFIDSLGATPSILFAIFGLAFFIQTLGWTSGGKTSVSLLAGILTMAIVIIPAFIRTIQQALENVPAVLRMNSYALGVSKFETIKKIVLPMALQGIVTSLILSIGRIMAETTPLYLTAGLTSANHIDLGLWGQTLTTRIYAQLFSPTANATQIMYESAFMALALILVLVIIGQLIIPWLITQYPYIKKQIIKKIQSLKNYLPRVKLNHGR</sequence>
<dbReference type="GO" id="GO:0005886">
    <property type="term" value="C:plasma membrane"/>
    <property type="evidence" value="ECO:0007669"/>
    <property type="project" value="UniProtKB-SubCell"/>
</dbReference>
<evidence type="ECO:0000256" key="6">
    <source>
        <dbReference type="ARBA" id="ARBA00022692"/>
    </source>
</evidence>
<feature type="transmembrane region" description="Helical" evidence="9">
    <location>
        <begin position="69"/>
        <end position="92"/>
    </location>
</feature>
<feature type="transmembrane region" description="Helical" evidence="9">
    <location>
        <begin position="21"/>
        <end position="49"/>
    </location>
</feature>
<keyword evidence="8 9" id="KW-0472">Membrane</keyword>
<dbReference type="CDD" id="cd06261">
    <property type="entry name" value="TM_PBP2"/>
    <property type="match status" value="2"/>
</dbReference>
<feature type="transmembrane region" description="Helical" evidence="9">
    <location>
        <begin position="206"/>
        <end position="228"/>
    </location>
</feature>
<feature type="domain" description="ABC transmembrane type-1" evidence="10">
    <location>
        <begin position="417"/>
        <end position="631"/>
    </location>
</feature>
<keyword evidence="7 9" id="KW-1133">Transmembrane helix</keyword>
<name>A0A292IIY6_9MOLU</name>
<feature type="transmembrane region" description="Helical" evidence="9">
    <location>
        <begin position="421"/>
        <end position="442"/>
    </location>
</feature>
<dbReference type="AlphaFoldDB" id="A0A292IIY6"/>
<dbReference type="Gene3D" id="1.10.3720.10">
    <property type="entry name" value="MetI-like"/>
    <property type="match status" value="2"/>
</dbReference>
<evidence type="ECO:0000256" key="8">
    <source>
        <dbReference type="ARBA" id="ARBA00023136"/>
    </source>
</evidence>
<dbReference type="RefSeq" id="WP_343251272.1">
    <property type="nucleotide sequence ID" value="NZ_HG937516.1"/>
</dbReference>
<dbReference type="GO" id="GO:0035435">
    <property type="term" value="P:phosphate ion transmembrane transport"/>
    <property type="evidence" value="ECO:0007669"/>
    <property type="project" value="InterPro"/>
</dbReference>
<dbReference type="InterPro" id="IPR035906">
    <property type="entry name" value="MetI-like_sf"/>
</dbReference>
<dbReference type="KEGG" id="mamp:MAMA39_05270"/>
<feature type="transmembrane region" description="Helical" evidence="9">
    <location>
        <begin position="542"/>
        <end position="564"/>
    </location>
</feature>
<feature type="transmembrane region" description="Helical" evidence="9">
    <location>
        <begin position="369"/>
        <end position="392"/>
    </location>
</feature>
<dbReference type="NCBIfam" id="TIGR00974">
    <property type="entry name" value="3a0107s02c"/>
    <property type="match status" value="1"/>
</dbReference>
<keyword evidence="6 9" id="KW-0812">Transmembrane</keyword>
<feature type="transmembrane region" description="Helical" evidence="9">
    <location>
        <begin position="454"/>
        <end position="479"/>
    </location>
</feature>
<evidence type="ECO:0000256" key="2">
    <source>
        <dbReference type="ARBA" id="ARBA00007069"/>
    </source>
</evidence>
<dbReference type="SUPFAM" id="SSF161098">
    <property type="entry name" value="MetI-like"/>
    <property type="match status" value="2"/>
</dbReference>
<comment type="similarity">
    <text evidence="2 9">Belongs to the binding-protein-dependent transport system permease family. CysTW subfamily.</text>
</comment>
<evidence type="ECO:0000256" key="4">
    <source>
        <dbReference type="ARBA" id="ARBA00022475"/>
    </source>
</evidence>
<evidence type="ECO:0000313" key="11">
    <source>
        <dbReference type="EMBL" id="CDN40645.1"/>
    </source>
</evidence>
<protein>
    <recommendedName>
        <fullName evidence="9">Phosphate transport system permease protein PstA</fullName>
    </recommendedName>
</protein>
<evidence type="ECO:0000313" key="12">
    <source>
        <dbReference type="Proteomes" id="UP000261764"/>
    </source>
</evidence>
<keyword evidence="5" id="KW-0592">Phosphate transport</keyword>
<dbReference type="Pfam" id="PF00528">
    <property type="entry name" value="BPD_transp_1"/>
    <property type="match status" value="2"/>
</dbReference>
<dbReference type="PANTHER" id="PTHR30425">
    <property type="entry name" value="PHOSPHATE TRANSPORT SYSTEM PERMEASE PROTEIN PST"/>
    <property type="match status" value="1"/>
</dbReference>
<organism evidence="11 12">
    <name type="scientific">Mycoplasma amphoriforme A39</name>
    <dbReference type="NCBI Taxonomy" id="572419"/>
    <lineage>
        <taxon>Bacteria</taxon>
        <taxon>Bacillati</taxon>
        <taxon>Mycoplasmatota</taxon>
        <taxon>Mollicutes</taxon>
        <taxon>Mycoplasmataceae</taxon>
        <taxon>Mycoplasma</taxon>
    </lineage>
</organism>
<accession>A0A292IIY6</accession>